<protein>
    <submittedName>
        <fullName evidence="3">Uncharacterized protein</fullName>
    </submittedName>
</protein>
<organism evidence="3 4">
    <name type="scientific">Actinophytocola algeriensis</name>
    <dbReference type="NCBI Taxonomy" id="1768010"/>
    <lineage>
        <taxon>Bacteria</taxon>
        <taxon>Bacillati</taxon>
        <taxon>Actinomycetota</taxon>
        <taxon>Actinomycetes</taxon>
        <taxon>Pseudonocardiales</taxon>
        <taxon>Pseudonocardiaceae</taxon>
    </lineage>
</organism>
<keyword evidence="4" id="KW-1185">Reference proteome</keyword>
<dbReference type="RefSeq" id="WP_184810718.1">
    <property type="nucleotide sequence ID" value="NZ_JACHJQ010000003.1"/>
</dbReference>
<proteinExistence type="predicted"/>
<keyword evidence="2" id="KW-0812">Transmembrane</keyword>
<evidence type="ECO:0000313" key="3">
    <source>
        <dbReference type="EMBL" id="MBB4906516.1"/>
    </source>
</evidence>
<gene>
    <name evidence="3" type="ORF">FHR82_002736</name>
</gene>
<dbReference type="EMBL" id="JACHJQ010000003">
    <property type="protein sequence ID" value="MBB4906516.1"/>
    <property type="molecule type" value="Genomic_DNA"/>
</dbReference>
<feature type="region of interest" description="Disordered" evidence="1">
    <location>
        <begin position="75"/>
        <end position="94"/>
    </location>
</feature>
<accession>A0A7W7Q3T4</accession>
<evidence type="ECO:0000256" key="2">
    <source>
        <dbReference type="SAM" id="Phobius"/>
    </source>
</evidence>
<feature type="transmembrane region" description="Helical" evidence="2">
    <location>
        <begin position="39"/>
        <end position="60"/>
    </location>
</feature>
<comment type="caution">
    <text evidence="3">The sequence shown here is derived from an EMBL/GenBank/DDBJ whole genome shotgun (WGS) entry which is preliminary data.</text>
</comment>
<keyword evidence="2" id="KW-0472">Membrane</keyword>
<dbReference type="AlphaFoldDB" id="A0A7W7Q3T4"/>
<name>A0A7W7Q3T4_9PSEU</name>
<sequence>MLEHQLAERFRAAVDDEPPFALDPDELVDRLLRRRRRRLGIATALGVVVVATVAVGGGAIGGAGGSAVGGVSVGGASAGQRTATPPPAPTTASAPVDVTIAATVPAGASDVVAEQRKQESARSVSDFLVDAVPTDRGTLEIRRDGDVLFHADLAGLDAYVFRPTEPVLLKPGQRVLVAVKCARTLSRAGGCHVDVTFPVLVVAR</sequence>
<evidence type="ECO:0000313" key="4">
    <source>
        <dbReference type="Proteomes" id="UP000520767"/>
    </source>
</evidence>
<dbReference type="Proteomes" id="UP000520767">
    <property type="component" value="Unassembled WGS sequence"/>
</dbReference>
<reference evidence="3 4" key="1">
    <citation type="submission" date="2020-08" db="EMBL/GenBank/DDBJ databases">
        <title>Genomic Encyclopedia of Type Strains, Phase III (KMG-III): the genomes of soil and plant-associated and newly described type strains.</title>
        <authorList>
            <person name="Whitman W."/>
        </authorList>
    </citation>
    <scope>NUCLEOTIDE SEQUENCE [LARGE SCALE GENOMIC DNA]</scope>
    <source>
        <strain evidence="3 4">CECT 8960</strain>
    </source>
</reference>
<evidence type="ECO:0000256" key="1">
    <source>
        <dbReference type="SAM" id="MobiDB-lite"/>
    </source>
</evidence>
<keyword evidence="2" id="KW-1133">Transmembrane helix</keyword>